<gene>
    <name evidence="6" type="ORF">UFOPK3684_00525</name>
</gene>
<reference evidence="6" key="1">
    <citation type="submission" date="2020-05" db="EMBL/GenBank/DDBJ databases">
        <authorList>
            <person name="Chiriac C."/>
            <person name="Salcher M."/>
            <person name="Ghai R."/>
            <person name="Kavagutti S V."/>
        </authorList>
    </citation>
    <scope>NUCLEOTIDE SEQUENCE</scope>
</reference>
<dbReference type="EMBL" id="CAFBMZ010000026">
    <property type="protein sequence ID" value="CAB4923338.1"/>
    <property type="molecule type" value="Genomic_DNA"/>
</dbReference>
<dbReference type="InterPro" id="IPR050743">
    <property type="entry name" value="2-oxoacid_DH_E2_comp"/>
</dbReference>
<dbReference type="InterPro" id="IPR000089">
    <property type="entry name" value="Biotin_lipoyl"/>
</dbReference>
<evidence type="ECO:0000259" key="5">
    <source>
        <dbReference type="PROSITE" id="PS50968"/>
    </source>
</evidence>
<keyword evidence="4" id="KW-0012">Acyltransferase</keyword>
<dbReference type="Pfam" id="PF00364">
    <property type="entry name" value="Biotin_lipoyl"/>
    <property type="match status" value="1"/>
</dbReference>
<organism evidence="6">
    <name type="scientific">freshwater metagenome</name>
    <dbReference type="NCBI Taxonomy" id="449393"/>
    <lineage>
        <taxon>unclassified sequences</taxon>
        <taxon>metagenomes</taxon>
        <taxon>ecological metagenomes</taxon>
    </lineage>
</organism>
<dbReference type="GO" id="GO:0031405">
    <property type="term" value="F:lipoic acid binding"/>
    <property type="evidence" value="ECO:0007669"/>
    <property type="project" value="TreeGrafter"/>
</dbReference>
<dbReference type="PANTHER" id="PTHR43178:SF2">
    <property type="entry name" value="DIHYDROLIPOYLLYSINE-RESIDUE ACETYLTRANSFERASE COMPONENT OF PYRUVATE DEHYDROGENASE COMPLEX"/>
    <property type="match status" value="1"/>
</dbReference>
<proteinExistence type="predicted"/>
<dbReference type="GO" id="GO:0016407">
    <property type="term" value="F:acetyltransferase activity"/>
    <property type="evidence" value="ECO:0007669"/>
    <property type="project" value="TreeGrafter"/>
</dbReference>
<accession>A0A6J7HU76</accession>
<dbReference type="CDD" id="cd06849">
    <property type="entry name" value="lipoyl_domain"/>
    <property type="match status" value="1"/>
</dbReference>
<dbReference type="InterPro" id="IPR003016">
    <property type="entry name" value="2-oxoA_DH_lipoyl-BS"/>
</dbReference>
<evidence type="ECO:0000256" key="2">
    <source>
        <dbReference type="ARBA" id="ARBA00022679"/>
    </source>
</evidence>
<keyword evidence="2" id="KW-0808">Transferase</keyword>
<comment type="cofactor">
    <cofactor evidence="1">
        <name>(R)-lipoate</name>
        <dbReference type="ChEBI" id="CHEBI:83088"/>
    </cofactor>
</comment>
<dbReference type="PANTHER" id="PTHR43178">
    <property type="entry name" value="DIHYDROLIPOAMIDE ACETYLTRANSFERASE COMPONENT OF PYRUVATE DEHYDROGENASE COMPLEX"/>
    <property type="match status" value="1"/>
</dbReference>
<evidence type="ECO:0000256" key="4">
    <source>
        <dbReference type="ARBA" id="ARBA00023315"/>
    </source>
</evidence>
<keyword evidence="3" id="KW-0450">Lipoyl</keyword>
<dbReference type="GO" id="GO:0006086">
    <property type="term" value="P:pyruvate decarboxylation to acetyl-CoA"/>
    <property type="evidence" value="ECO:0007669"/>
    <property type="project" value="TreeGrafter"/>
</dbReference>
<dbReference type="AlphaFoldDB" id="A0A6J7HU76"/>
<dbReference type="SUPFAM" id="SSF51230">
    <property type="entry name" value="Single hybrid motif"/>
    <property type="match status" value="1"/>
</dbReference>
<evidence type="ECO:0000256" key="3">
    <source>
        <dbReference type="ARBA" id="ARBA00022823"/>
    </source>
</evidence>
<dbReference type="PROSITE" id="PS00189">
    <property type="entry name" value="LIPOYL"/>
    <property type="match status" value="1"/>
</dbReference>
<feature type="domain" description="Lipoyl-binding" evidence="5">
    <location>
        <begin position="2"/>
        <end position="77"/>
    </location>
</feature>
<dbReference type="InterPro" id="IPR011053">
    <property type="entry name" value="Single_hybrid_motif"/>
</dbReference>
<protein>
    <submittedName>
        <fullName evidence="6">Unannotated protein</fullName>
    </submittedName>
</protein>
<sequence>MKSTVKMPKVADSVNEVFISEILVSIGGTVQAGDPLMLVETDKASVEVPSPISGTVISVLVVIDEEVSTGAPIVEIESL</sequence>
<name>A0A6J7HU76_9ZZZZ</name>
<dbReference type="Gene3D" id="2.40.50.100">
    <property type="match status" value="1"/>
</dbReference>
<evidence type="ECO:0000313" key="6">
    <source>
        <dbReference type="EMBL" id="CAB4923338.1"/>
    </source>
</evidence>
<dbReference type="PROSITE" id="PS50968">
    <property type="entry name" value="BIOTINYL_LIPOYL"/>
    <property type="match status" value="1"/>
</dbReference>
<evidence type="ECO:0000256" key="1">
    <source>
        <dbReference type="ARBA" id="ARBA00001938"/>
    </source>
</evidence>
<dbReference type="GO" id="GO:0005737">
    <property type="term" value="C:cytoplasm"/>
    <property type="evidence" value="ECO:0007669"/>
    <property type="project" value="TreeGrafter"/>
</dbReference>